<evidence type="ECO:0000256" key="1">
    <source>
        <dbReference type="ARBA" id="ARBA00004141"/>
    </source>
</evidence>
<feature type="domain" description="TM2" evidence="6">
    <location>
        <begin position="93"/>
        <end position="142"/>
    </location>
</feature>
<evidence type="ECO:0000256" key="3">
    <source>
        <dbReference type="ARBA" id="ARBA00022989"/>
    </source>
</evidence>
<evidence type="ECO:0000256" key="2">
    <source>
        <dbReference type="ARBA" id="ARBA00022692"/>
    </source>
</evidence>
<dbReference type="Proteomes" id="UP000095553">
    <property type="component" value="Unassembled WGS sequence"/>
</dbReference>
<dbReference type="EMBL" id="CYXY01000002">
    <property type="protein sequence ID" value="CUM75453.1"/>
    <property type="molecule type" value="Genomic_DNA"/>
</dbReference>
<dbReference type="InterPro" id="IPR007829">
    <property type="entry name" value="TM2"/>
</dbReference>
<keyword evidence="4 5" id="KW-0472">Membrane</keyword>
<evidence type="ECO:0000259" key="6">
    <source>
        <dbReference type="Pfam" id="PF05154"/>
    </source>
</evidence>
<evidence type="ECO:0000256" key="4">
    <source>
        <dbReference type="ARBA" id="ARBA00023136"/>
    </source>
</evidence>
<comment type="subcellular location">
    <subcellularLocation>
        <location evidence="1">Membrane</location>
        <topology evidence="1">Multi-pass membrane protein</topology>
    </subcellularLocation>
</comment>
<dbReference type="AlphaFoldDB" id="A0A173RC20"/>
<evidence type="ECO:0000256" key="5">
    <source>
        <dbReference type="SAM" id="Phobius"/>
    </source>
</evidence>
<sequence length="157" mass="17857">MKSGKIIRIENDLIIIKIISDNSIIEIHRSNFTFVPNVGDSIEIFKNDDETIVTKMDQESETSNMNEHDDGINIDSNGNMYTDEPEFNGKKVVNKFMYCILAIFFGGLGLHKFYCRKKEIGLLYLALFWTGIPWAISIIDFIIALTKKADSNGNILI</sequence>
<dbReference type="Pfam" id="PF05154">
    <property type="entry name" value="TM2"/>
    <property type="match status" value="1"/>
</dbReference>
<feature type="transmembrane region" description="Helical" evidence="5">
    <location>
        <begin position="96"/>
        <end position="114"/>
    </location>
</feature>
<keyword evidence="2 5" id="KW-0812">Transmembrane</keyword>
<organism evidence="7 8">
    <name type="scientific">Anaerostipes hadrus</name>
    <dbReference type="NCBI Taxonomy" id="649756"/>
    <lineage>
        <taxon>Bacteria</taxon>
        <taxon>Bacillati</taxon>
        <taxon>Bacillota</taxon>
        <taxon>Clostridia</taxon>
        <taxon>Lachnospirales</taxon>
        <taxon>Lachnospiraceae</taxon>
        <taxon>Anaerostipes</taxon>
    </lineage>
</organism>
<protein>
    <submittedName>
        <fullName evidence="7">TM2 domain</fullName>
    </submittedName>
</protein>
<reference evidence="7 8" key="1">
    <citation type="submission" date="2015-09" db="EMBL/GenBank/DDBJ databases">
        <authorList>
            <consortium name="Pathogen Informatics"/>
        </authorList>
    </citation>
    <scope>NUCLEOTIDE SEQUENCE [LARGE SCALE GENOMIC DNA]</scope>
    <source>
        <strain evidence="7 8">2789STDY5834959</strain>
    </source>
</reference>
<keyword evidence="3 5" id="KW-1133">Transmembrane helix</keyword>
<dbReference type="RefSeq" id="WP_055072301.1">
    <property type="nucleotide sequence ID" value="NZ_CYXY01000002.1"/>
</dbReference>
<feature type="transmembrane region" description="Helical" evidence="5">
    <location>
        <begin position="120"/>
        <end position="145"/>
    </location>
</feature>
<evidence type="ECO:0000313" key="8">
    <source>
        <dbReference type="Proteomes" id="UP000095553"/>
    </source>
</evidence>
<accession>A0A173RC20</accession>
<gene>
    <name evidence="7" type="ORF">ERS852571_00407</name>
</gene>
<evidence type="ECO:0000313" key="7">
    <source>
        <dbReference type="EMBL" id="CUM75453.1"/>
    </source>
</evidence>
<proteinExistence type="predicted"/>
<name>A0A173RC20_ANAHA</name>
<dbReference type="GO" id="GO:0016020">
    <property type="term" value="C:membrane"/>
    <property type="evidence" value="ECO:0007669"/>
    <property type="project" value="UniProtKB-SubCell"/>
</dbReference>